<reference evidence="2 3" key="1">
    <citation type="journal article" date="2016" name="Sci. Rep.">
        <title>Penicillium arizonense, a new, genome sequenced fungal species, reveals a high chemical diversity in secreted metabolites.</title>
        <authorList>
            <person name="Grijseels S."/>
            <person name="Nielsen J.C."/>
            <person name="Randelovic M."/>
            <person name="Nielsen J."/>
            <person name="Nielsen K.F."/>
            <person name="Workman M."/>
            <person name="Frisvad J.C."/>
        </authorList>
    </citation>
    <scope>NUCLEOTIDE SEQUENCE [LARGE SCALE GENOMIC DNA]</scope>
    <source>
        <strain evidence="2 3">CBS 141311</strain>
    </source>
</reference>
<dbReference type="PANTHER" id="PTHR47129">
    <property type="entry name" value="QUINONE OXIDOREDUCTASE 2"/>
    <property type="match status" value="1"/>
</dbReference>
<keyword evidence="3" id="KW-1185">Reference proteome</keyword>
<dbReference type="GeneID" id="34582219"/>
<dbReference type="EMBL" id="LXJU01000056">
    <property type="protein sequence ID" value="OGE47193.1"/>
    <property type="molecule type" value="Genomic_DNA"/>
</dbReference>
<dbReference type="AlphaFoldDB" id="A0A1F5L1U1"/>
<dbReference type="STRING" id="1835702.A0A1F5L1U1"/>
<proteinExistence type="predicted"/>
<accession>A0A1F5L1U1</accession>
<name>A0A1F5L1U1_PENAI</name>
<evidence type="ECO:0000313" key="2">
    <source>
        <dbReference type="EMBL" id="OGE47193.1"/>
    </source>
</evidence>
<dbReference type="InterPro" id="IPR008030">
    <property type="entry name" value="NmrA-like"/>
</dbReference>
<dbReference type="OrthoDB" id="419598at2759"/>
<dbReference type="Gene3D" id="3.40.50.720">
    <property type="entry name" value="NAD(P)-binding Rossmann-like Domain"/>
    <property type="match status" value="1"/>
</dbReference>
<dbReference type="InterPro" id="IPR052718">
    <property type="entry name" value="NmrA-type_oxidoreductase"/>
</dbReference>
<sequence>MTVKYLITGATGDLGGGVLDYFIANVDFTEFTASSSNPDNRSLFENRGVNFRHLDYEDPATLRTALRDVQNLLLVSTATGVIHIERIERHHRNVVDAARQENVKHVWYTSLTFGGLTNDSEVPMQRAHLATEKMLQESGLTFTSIREGMYAEGFPVFLNWYPNETLVILPDDGEIAFTSRAELAECTARLMLRGGFENRTLLLTAGGTITGKEIINLINETTGRNVKLQYVSPGAYLNMTNANFLCGNVS</sequence>
<evidence type="ECO:0000259" key="1">
    <source>
        <dbReference type="Pfam" id="PF05368"/>
    </source>
</evidence>
<dbReference type="RefSeq" id="XP_022482655.1">
    <property type="nucleotide sequence ID" value="XM_022637485.1"/>
</dbReference>
<comment type="caution">
    <text evidence="2">The sequence shown here is derived from an EMBL/GenBank/DDBJ whole genome shotgun (WGS) entry which is preliminary data.</text>
</comment>
<dbReference type="Gene3D" id="3.90.25.10">
    <property type="entry name" value="UDP-galactose 4-epimerase, domain 1"/>
    <property type="match status" value="1"/>
</dbReference>
<evidence type="ECO:0000313" key="3">
    <source>
        <dbReference type="Proteomes" id="UP000177622"/>
    </source>
</evidence>
<feature type="domain" description="NmrA-like" evidence="1">
    <location>
        <begin position="5"/>
        <end position="238"/>
    </location>
</feature>
<dbReference type="Pfam" id="PF05368">
    <property type="entry name" value="NmrA"/>
    <property type="match status" value="1"/>
</dbReference>
<organism evidence="2 3">
    <name type="scientific">Penicillium arizonense</name>
    <dbReference type="NCBI Taxonomy" id="1835702"/>
    <lineage>
        <taxon>Eukaryota</taxon>
        <taxon>Fungi</taxon>
        <taxon>Dikarya</taxon>
        <taxon>Ascomycota</taxon>
        <taxon>Pezizomycotina</taxon>
        <taxon>Eurotiomycetes</taxon>
        <taxon>Eurotiomycetidae</taxon>
        <taxon>Eurotiales</taxon>
        <taxon>Aspergillaceae</taxon>
        <taxon>Penicillium</taxon>
    </lineage>
</organism>
<dbReference type="InterPro" id="IPR036291">
    <property type="entry name" value="NAD(P)-bd_dom_sf"/>
</dbReference>
<dbReference type="PANTHER" id="PTHR47129:SF1">
    <property type="entry name" value="NMRA-LIKE DOMAIN-CONTAINING PROTEIN"/>
    <property type="match status" value="1"/>
</dbReference>
<dbReference type="Proteomes" id="UP000177622">
    <property type="component" value="Unassembled WGS sequence"/>
</dbReference>
<dbReference type="SUPFAM" id="SSF51735">
    <property type="entry name" value="NAD(P)-binding Rossmann-fold domains"/>
    <property type="match status" value="1"/>
</dbReference>
<protein>
    <recommendedName>
        <fullName evidence="1">NmrA-like domain-containing protein</fullName>
    </recommendedName>
</protein>
<gene>
    <name evidence="2" type="ORF">PENARI_c056G01555</name>
</gene>